<reference evidence="10" key="1">
    <citation type="submission" date="2019-08" db="EMBL/GenBank/DDBJ databases">
        <title>Phocoena sinus (Vaquita) genome, mPhoSin1, primary haplotype.</title>
        <authorList>
            <person name="Morin P."/>
            <person name="Mountcastle J."/>
            <person name="Fungtammasan C."/>
            <person name="Rhie A."/>
            <person name="Rojas-Bracho L."/>
            <person name="Smith C.R."/>
            <person name="Taylor B.L."/>
            <person name="Gulland F.M.D."/>
            <person name="Musser W."/>
            <person name="Houck M."/>
            <person name="Haase B."/>
            <person name="Paez S."/>
            <person name="Howe K."/>
            <person name="Torrance J."/>
            <person name="Formenti G."/>
            <person name="Phillippy A."/>
            <person name="Ryder O."/>
            <person name="Jarvis E.D."/>
            <person name="Fedrigo O."/>
        </authorList>
    </citation>
    <scope>NUCLEOTIDE SEQUENCE [LARGE SCALE GENOMIC DNA]</scope>
</reference>
<evidence type="ECO:0000256" key="9">
    <source>
        <dbReference type="ARBA" id="ARBA00041214"/>
    </source>
</evidence>
<dbReference type="GO" id="GO:0003723">
    <property type="term" value="F:RNA binding"/>
    <property type="evidence" value="ECO:0007669"/>
    <property type="project" value="TreeGrafter"/>
</dbReference>
<dbReference type="Proteomes" id="UP000694554">
    <property type="component" value="Chromosome 19"/>
</dbReference>
<reference evidence="10" key="3">
    <citation type="submission" date="2025-09" db="UniProtKB">
        <authorList>
            <consortium name="Ensembl"/>
        </authorList>
    </citation>
    <scope>IDENTIFICATION</scope>
</reference>
<dbReference type="InterPro" id="IPR038526">
    <property type="entry name" value="Ribosomal_eL22_sf"/>
</dbReference>
<evidence type="ECO:0000256" key="3">
    <source>
        <dbReference type="ARBA" id="ARBA00011133"/>
    </source>
</evidence>
<sequence length="52" mass="5408">MDAASFEQVLQERIKLNGKAGNLSGGVVTIKSKSKITATSEVLCATTTEPAL</sequence>
<dbReference type="Ensembl" id="ENSPSNT00000026844.1">
    <property type="protein sequence ID" value="ENSPSNP00000023869.1"/>
    <property type="gene ID" value="ENSPSNG00000017456.1"/>
</dbReference>
<evidence type="ECO:0000256" key="7">
    <source>
        <dbReference type="ARBA" id="ARBA00034092"/>
    </source>
</evidence>
<dbReference type="AlphaFoldDB" id="A0A8C9CNT6"/>
<evidence type="ECO:0000256" key="4">
    <source>
        <dbReference type="ARBA" id="ARBA00022490"/>
    </source>
</evidence>
<proteinExistence type="inferred from homology"/>
<comment type="subcellular location">
    <subcellularLocation>
        <location evidence="1">Cytoplasm</location>
    </subcellularLocation>
</comment>
<dbReference type="PANTHER" id="PTHR10064:SF2">
    <property type="entry name" value="LARGE RIBOSOMAL SUBUNIT PROTEIN EL22"/>
    <property type="match status" value="1"/>
</dbReference>
<dbReference type="GO" id="GO:0002181">
    <property type="term" value="P:cytoplasmic translation"/>
    <property type="evidence" value="ECO:0007669"/>
    <property type="project" value="TreeGrafter"/>
</dbReference>
<dbReference type="GeneTree" id="ENSGT00940000165919"/>
<keyword evidence="6" id="KW-0687">Ribonucleoprotein</keyword>
<name>A0A8C9CNT6_PHOSS</name>
<protein>
    <recommendedName>
        <fullName evidence="8">Large ribosomal subunit protein eL22</fullName>
    </recommendedName>
    <alternativeName>
        <fullName evidence="9">60S ribosomal protein L22</fullName>
    </alternativeName>
</protein>
<comment type="function">
    <text evidence="7">Component of the large ribosomal subunit. The ribosome is a large ribonucleoprotein complex responsible for the synthesis of proteins in the cell.</text>
</comment>
<evidence type="ECO:0000256" key="5">
    <source>
        <dbReference type="ARBA" id="ARBA00022980"/>
    </source>
</evidence>
<dbReference type="PANTHER" id="PTHR10064">
    <property type="entry name" value="60S RIBOSOMAL PROTEIN L22"/>
    <property type="match status" value="1"/>
</dbReference>
<dbReference type="GO" id="GO:0003735">
    <property type="term" value="F:structural constituent of ribosome"/>
    <property type="evidence" value="ECO:0007669"/>
    <property type="project" value="InterPro"/>
</dbReference>
<evidence type="ECO:0000256" key="6">
    <source>
        <dbReference type="ARBA" id="ARBA00023274"/>
    </source>
</evidence>
<reference evidence="10" key="2">
    <citation type="submission" date="2025-08" db="UniProtKB">
        <authorList>
            <consortium name="Ensembl"/>
        </authorList>
    </citation>
    <scope>IDENTIFICATION</scope>
</reference>
<accession>A0A8C9CNT6</accession>
<keyword evidence="11" id="KW-1185">Reference proteome</keyword>
<evidence type="ECO:0000256" key="1">
    <source>
        <dbReference type="ARBA" id="ARBA00004496"/>
    </source>
</evidence>
<evidence type="ECO:0000313" key="11">
    <source>
        <dbReference type="Proteomes" id="UP000694554"/>
    </source>
</evidence>
<keyword evidence="5" id="KW-0689">Ribosomal protein</keyword>
<dbReference type="Gene3D" id="3.30.1360.210">
    <property type="match status" value="1"/>
</dbReference>
<evidence type="ECO:0000256" key="8">
    <source>
        <dbReference type="ARBA" id="ARBA00040613"/>
    </source>
</evidence>
<organism evidence="10 11">
    <name type="scientific">Phocoena sinus</name>
    <name type="common">Vaquita</name>
    <dbReference type="NCBI Taxonomy" id="42100"/>
    <lineage>
        <taxon>Eukaryota</taxon>
        <taxon>Metazoa</taxon>
        <taxon>Chordata</taxon>
        <taxon>Craniata</taxon>
        <taxon>Vertebrata</taxon>
        <taxon>Euteleostomi</taxon>
        <taxon>Mammalia</taxon>
        <taxon>Eutheria</taxon>
        <taxon>Laurasiatheria</taxon>
        <taxon>Artiodactyla</taxon>
        <taxon>Whippomorpha</taxon>
        <taxon>Cetacea</taxon>
        <taxon>Odontoceti</taxon>
        <taxon>Phocoenidae</taxon>
        <taxon>Phocoena</taxon>
    </lineage>
</organism>
<dbReference type="GO" id="GO:0005840">
    <property type="term" value="C:ribosome"/>
    <property type="evidence" value="ECO:0007669"/>
    <property type="project" value="UniProtKB-KW"/>
</dbReference>
<dbReference type="GO" id="GO:1990904">
    <property type="term" value="C:ribonucleoprotein complex"/>
    <property type="evidence" value="ECO:0007669"/>
    <property type="project" value="UniProtKB-KW"/>
</dbReference>
<comment type="similarity">
    <text evidence="2">Belongs to the eukaryotic ribosomal protein eL22 family.</text>
</comment>
<keyword evidence="4" id="KW-0963">Cytoplasm</keyword>
<comment type="subunit">
    <text evidence="3">Component of the large ribosomal subunit.</text>
</comment>
<dbReference type="GO" id="GO:0005737">
    <property type="term" value="C:cytoplasm"/>
    <property type="evidence" value="ECO:0007669"/>
    <property type="project" value="UniProtKB-SubCell"/>
</dbReference>
<dbReference type="InterPro" id="IPR002671">
    <property type="entry name" value="Ribosomal_eL22"/>
</dbReference>
<evidence type="ECO:0000313" key="10">
    <source>
        <dbReference type="Ensembl" id="ENSPSNP00000023869.1"/>
    </source>
</evidence>
<dbReference type="Pfam" id="PF01776">
    <property type="entry name" value="Ribosomal_L22e"/>
    <property type="match status" value="1"/>
</dbReference>
<evidence type="ECO:0000256" key="2">
    <source>
        <dbReference type="ARBA" id="ARBA00007817"/>
    </source>
</evidence>